<proteinExistence type="predicted"/>
<feature type="domain" description="RNA polymerase sigma-70 region 2" evidence="6">
    <location>
        <begin position="19"/>
        <end position="85"/>
    </location>
</feature>
<dbReference type="InterPro" id="IPR013324">
    <property type="entry name" value="RNA_pol_sigma_r3/r4-like"/>
</dbReference>
<dbReference type="NCBIfam" id="TIGR02937">
    <property type="entry name" value="sigma70-ECF"/>
    <property type="match status" value="1"/>
</dbReference>
<dbReference type="SUPFAM" id="SSF88946">
    <property type="entry name" value="Sigma2 domain of RNA polymerase sigma factors"/>
    <property type="match status" value="1"/>
</dbReference>
<dbReference type="Gene3D" id="1.20.140.160">
    <property type="match status" value="1"/>
</dbReference>
<dbReference type="GO" id="GO:0006352">
    <property type="term" value="P:DNA-templated transcription initiation"/>
    <property type="evidence" value="ECO:0007669"/>
    <property type="project" value="InterPro"/>
</dbReference>
<evidence type="ECO:0000313" key="8">
    <source>
        <dbReference type="EMBL" id="AKC02726.1"/>
    </source>
</evidence>
<dbReference type="InterPro" id="IPR013325">
    <property type="entry name" value="RNA_pol_sigma_r2"/>
</dbReference>
<dbReference type="InterPro" id="IPR014284">
    <property type="entry name" value="RNA_pol_sigma-70_dom"/>
</dbReference>
<gene>
    <name evidence="8" type="ORF">CPT_Stills98</name>
</gene>
<dbReference type="EMBL" id="KP696448">
    <property type="protein sequence ID" value="AKC02726.1"/>
    <property type="molecule type" value="Genomic_DNA"/>
</dbReference>
<keyword evidence="4" id="KW-0804">Transcription</keyword>
<dbReference type="KEGG" id="vg:26661032"/>
<keyword evidence="5" id="KW-0175">Coiled coil</keyword>
<dbReference type="InterPro" id="IPR007627">
    <property type="entry name" value="RNA_pol_sigma70_r2"/>
</dbReference>
<evidence type="ECO:0000256" key="3">
    <source>
        <dbReference type="ARBA" id="ARBA00023125"/>
    </source>
</evidence>
<feature type="coiled-coil region" evidence="5">
    <location>
        <begin position="343"/>
        <end position="377"/>
    </location>
</feature>
<accession>A0A0E3T5M9</accession>
<dbReference type="Gene3D" id="1.20.120.1810">
    <property type="match status" value="1"/>
</dbReference>
<evidence type="ECO:0000259" key="6">
    <source>
        <dbReference type="Pfam" id="PF04542"/>
    </source>
</evidence>
<dbReference type="SUPFAM" id="SSF88659">
    <property type="entry name" value="Sigma3 and sigma4 domains of RNA polymerase sigma factors"/>
    <property type="match status" value="2"/>
</dbReference>
<evidence type="ECO:0000256" key="4">
    <source>
        <dbReference type="ARBA" id="ARBA00023163"/>
    </source>
</evidence>
<dbReference type="RefSeq" id="YP_009196983.1">
    <property type="nucleotide sequence ID" value="NC_028777.1"/>
</dbReference>
<keyword evidence="9" id="KW-1185">Reference proteome</keyword>
<evidence type="ECO:0000259" key="7">
    <source>
        <dbReference type="Pfam" id="PF04545"/>
    </source>
</evidence>
<keyword evidence="2" id="KW-0731">Sigma factor</keyword>
<reference evidence="8 9" key="1">
    <citation type="journal article" date="2015" name="Genome Announc.">
        <title>Complete Genome Sequence of Bacillus megaterium Siphophage Stills.</title>
        <authorList>
            <person name="Lee S.S."/>
            <person name="Kongari R.R."/>
            <person name="Hernandez A.C."/>
            <person name="Kuty Everett G.F."/>
        </authorList>
    </citation>
    <scope>NUCLEOTIDE SEQUENCE [LARGE SCALE GENOMIC DNA]</scope>
</reference>
<dbReference type="Pfam" id="PF04545">
    <property type="entry name" value="Sigma70_r4"/>
    <property type="match status" value="1"/>
</dbReference>
<dbReference type="OrthoDB" id="2867at10239"/>
<protein>
    <submittedName>
        <fullName evidence="8">RNA polymerase sigma factor</fullName>
    </submittedName>
</protein>
<dbReference type="Pfam" id="PF04542">
    <property type="entry name" value="Sigma70_r2"/>
    <property type="match status" value="1"/>
</dbReference>
<feature type="domain" description="RNA polymerase sigma-70 region 4" evidence="7">
    <location>
        <begin position="173"/>
        <end position="212"/>
    </location>
</feature>
<feature type="coiled-coil region" evidence="5">
    <location>
        <begin position="421"/>
        <end position="581"/>
    </location>
</feature>
<keyword evidence="3" id="KW-0238">DNA-binding</keyword>
<reference evidence="9" key="2">
    <citation type="submission" date="2015-01" db="EMBL/GenBank/DDBJ databases">
        <title>Complete Genome of Bacillus megaterium Siphophage Stills.</title>
        <authorList>
            <person name="Lee S.S."/>
            <person name="Kongari R.R."/>
            <person name="Hernandez A.C."/>
            <person name="Everett G.F.K."/>
        </authorList>
    </citation>
    <scope>NUCLEOTIDE SEQUENCE [LARGE SCALE GENOMIC DNA]</scope>
</reference>
<evidence type="ECO:0000256" key="2">
    <source>
        <dbReference type="ARBA" id="ARBA00023082"/>
    </source>
</evidence>
<dbReference type="PANTHER" id="PTHR30385:SF4">
    <property type="entry name" value="RNA POLYMERASE SIGMA-E FACTOR"/>
    <property type="match status" value="1"/>
</dbReference>
<dbReference type="PANTHER" id="PTHR30385">
    <property type="entry name" value="SIGMA FACTOR F FLAGELLAR"/>
    <property type="match status" value="1"/>
</dbReference>
<evidence type="ECO:0000256" key="5">
    <source>
        <dbReference type="SAM" id="Coils"/>
    </source>
</evidence>
<name>A0A0E3T5M9_9CAUD</name>
<organism evidence="8 9">
    <name type="scientific">Bacillus phage Stills</name>
    <dbReference type="NCBI Taxonomy" id="1610833"/>
    <lineage>
        <taxon>Viruses</taxon>
        <taxon>Duplodnaviria</taxon>
        <taxon>Heunggongvirae</taxon>
        <taxon>Uroviricota</taxon>
        <taxon>Caudoviricetes</taxon>
        <taxon>Slashvirus</taxon>
        <taxon>Slashvirus stills</taxon>
    </lineage>
</organism>
<dbReference type="GO" id="GO:0016987">
    <property type="term" value="F:sigma factor activity"/>
    <property type="evidence" value="ECO:0007669"/>
    <property type="project" value="UniProtKB-KW"/>
</dbReference>
<dbReference type="GO" id="GO:0003677">
    <property type="term" value="F:DNA binding"/>
    <property type="evidence" value="ECO:0007669"/>
    <property type="project" value="UniProtKB-KW"/>
</dbReference>
<dbReference type="Proteomes" id="UP000033016">
    <property type="component" value="Segment"/>
</dbReference>
<evidence type="ECO:0000256" key="1">
    <source>
        <dbReference type="ARBA" id="ARBA00023015"/>
    </source>
</evidence>
<keyword evidence="1" id="KW-0805">Transcription regulation</keyword>
<sequence length="618" mass="71949">MSKQENMIEGVLENKEEHVHRNLRLIWSVVQRFNNRGYDPNDLFQLAAMGYMKAFDRFDDSYGVKWSTYAVPMMIGEIQRFIRDDGTIKTPRRLKELHSKFRYNECDGMSREEIAEKLELDLSEVDELLYFMKVRTPSSIEQTVYENDGDPLTISDMIGEHDDYSHTFVNEFLETLDERAAIVVKLVMDNRTQSEIGKALGISQVQVSRIIKNQVKPLLEKYLKGQGQFDNVVKERAPQVRKSKPKKIKQESVVVMFNAKKPLNGLTVEIYHKMRNEGNSNGKIQRHFKLNNAVYYGWKKENGLTDAAMAAKISNGAKGVKKQGDKKKMMATAIKPATSASQVSKMDKVITDLEQTVESYKQQVSSRDQEIKRLQKQADQKHISYEEAVATLNETWENKVFEKESVINQLETAIKHKDSNVKYVQEQLEAVRIERDKLAQNLTDSKRVNADVSAACRDLSEENVRLKEEVVCLHRKNDSLEADYQQRNESYERVLKEKHQLSERYDHLEEEGQRAYNEAVEYKRLYEEELKRANELEVAVLSYKKELEEAYECNDNKQKTLDAFEEANDILARKHKEMNKNFDDFLDKVSANDRVHQEEVKMLHDKIEKLQGTLKLYL</sequence>
<dbReference type="GeneID" id="26661032"/>
<dbReference type="InterPro" id="IPR007630">
    <property type="entry name" value="RNA_pol_sigma70_r4"/>
</dbReference>
<evidence type="ECO:0000313" key="9">
    <source>
        <dbReference type="Proteomes" id="UP000033016"/>
    </source>
</evidence>